<keyword evidence="1" id="KW-0597">Phosphoprotein</keyword>
<keyword evidence="5" id="KW-1185">Reference proteome</keyword>
<evidence type="ECO:0000259" key="2">
    <source>
        <dbReference type="PROSITE" id="PS50110"/>
    </source>
</evidence>
<dbReference type="AlphaFoldDB" id="A0A2M9ZRN9"/>
<dbReference type="InterPro" id="IPR052893">
    <property type="entry name" value="TCS_response_regulator"/>
</dbReference>
<evidence type="ECO:0000313" key="4">
    <source>
        <dbReference type="EMBL" id="PJZ74732.1"/>
    </source>
</evidence>
<dbReference type="EMBL" id="NPDY01000001">
    <property type="protein sequence ID" value="PJZ71199.1"/>
    <property type="molecule type" value="Genomic_DNA"/>
</dbReference>
<feature type="domain" description="Response regulatory" evidence="2">
    <location>
        <begin position="9"/>
        <end position="135"/>
    </location>
</feature>
<feature type="modified residue" description="4-aspartylphosphate" evidence="1">
    <location>
        <position position="66"/>
    </location>
</feature>
<dbReference type="PANTHER" id="PTHR44520:SF2">
    <property type="entry name" value="RESPONSE REGULATOR RCP1"/>
    <property type="match status" value="1"/>
</dbReference>
<dbReference type="PANTHER" id="PTHR44520">
    <property type="entry name" value="RESPONSE REGULATOR RCP1-RELATED"/>
    <property type="match status" value="1"/>
</dbReference>
<dbReference type="Pfam" id="PF00072">
    <property type="entry name" value="Response_reg"/>
    <property type="match status" value="1"/>
</dbReference>
<dbReference type="InterPro" id="IPR011006">
    <property type="entry name" value="CheY-like_superfamily"/>
</dbReference>
<sequence length="135" mass="15087">MNSSSKFYELLLVDDDSIFVALTRRTMEKAGVAGNLRVFGDGEGAITYLKSVIADLNLIPDVIFLDINMPYMDGWQFLDEYSRFAGELSKQPIIYMVSSSVDEADIRKAKEIPFVKGYLVKPLSVDAFRGIFSVA</sequence>
<dbReference type="PROSITE" id="PS50110">
    <property type="entry name" value="RESPONSE_REGULATORY"/>
    <property type="match status" value="1"/>
</dbReference>
<comment type="caution">
    <text evidence="4">The sequence shown here is derived from an EMBL/GenBank/DDBJ whole genome shotgun (WGS) entry which is preliminary data.</text>
</comment>
<evidence type="ECO:0000313" key="6">
    <source>
        <dbReference type="Proteomes" id="UP000231990"/>
    </source>
</evidence>
<dbReference type="OrthoDB" id="9759232at2"/>
<dbReference type="Proteomes" id="UP000231990">
    <property type="component" value="Unassembled WGS sequence"/>
</dbReference>
<proteinExistence type="predicted"/>
<dbReference type="SMART" id="SM00448">
    <property type="entry name" value="REC"/>
    <property type="match status" value="1"/>
</dbReference>
<protein>
    <recommendedName>
        <fullName evidence="2">Response regulatory domain-containing protein</fullName>
    </recommendedName>
</protein>
<dbReference type="GO" id="GO:0000160">
    <property type="term" value="P:phosphorelay signal transduction system"/>
    <property type="evidence" value="ECO:0007669"/>
    <property type="project" value="InterPro"/>
</dbReference>
<reference evidence="5 6" key="1">
    <citation type="submission" date="2017-07" db="EMBL/GenBank/DDBJ databases">
        <title>Leptospira spp. isolated from tropical soils.</title>
        <authorList>
            <person name="Thibeaux R."/>
            <person name="Iraola G."/>
            <person name="Ferres I."/>
            <person name="Bierque E."/>
            <person name="Girault D."/>
            <person name="Soupe-Gilbert M.-E."/>
            <person name="Picardeau M."/>
            <person name="Goarant C."/>
        </authorList>
    </citation>
    <scope>NUCLEOTIDE SEQUENCE [LARGE SCALE GENOMIC DNA]</scope>
    <source>
        <strain evidence="4 6">FH1-B-B1</strain>
        <strain evidence="3 5">FH1-B-C1</strain>
    </source>
</reference>
<dbReference type="Proteomes" id="UP000231962">
    <property type="component" value="Unassembled WGS sequence"/>
</dbReference>
<organism evidence="4 6">
    <name type="scientific">Leptospira perolatii</name>
    <dbReference type="NCBI Taxonomy" id="2023191"/>
    <lineage>
        <taxon>Bacteria</taxon>
        <taxon>Pseudomonadati</taxon>
        <taxon>Spirochaetota</taxon>
        <taxon>Spirochaetia</taxon>
        <taxon>Leptospirales</taxon>
        <taxon>Leptospiraceae</taxon>
        <taxon>Leptospira</taxon>
    </lineage>
</organism>
<dbReference type="Gene3D" id="3.40.50.2300">
    <property type="match status" value="1"/>
</dbReference>
<evidence type="ECO:0000313" key="5">
    <source>
        <dbReference type="Proteomes" id="UP000231962"/>
    </source>
</evidence>
<evidence type="ECO:0000256" key="1">
    <source>
        <dbReference type="PROSITE-ProRule" id="PRU00169"/>
    </source>
</evidence>
<evidence type="ECO:0000313" key="3">
    <source>
        <dbReference type="EMBL" id="PJZ71199.1"/>
    </source>
</evidence>
<accession>A0A2M9ZRN9</accession>
<dbReference type="RefSeq" id="WP_100712141.1">
    <property type="nucleotide sequence ID" value="NZ_NPDY01000001.1"/>
</dbReference>
<dbReference type="EMBL" id="NPDZ01000001">
    <property type="protein sequence ID" value="PJZ74732.1"/>
    <property type="molecule type" value="Genomic_DNA"/>
</dbReference>
<dbReference type="InterPro" id="IPR001789">
    <property type="entry name" value="Sig_transdc_resp-reg_receiver"/>
</dbReference>
<dbReference type="SUPFAM" id="SSF52172">
    <property type="entry name" value="CheY-like"/>
    <property type="match status" value="1"/>
</dbReference>
<gene>
    <name evidence="3" type="ORF">CH360_01415</name>
    <name evidence="4" type="ORF">CH373_01415</name>
</gene>
<name>A0A2M9ZRN9_9LEPT</name>